<protein>
    <submittedName>
        <fullName evidence="1">Uncharacterized protein</fullName>
    </submittedName>
</protein>
<dbReference type="RefSeq" id="WP_148075716.1">
    <property type="nucleotide sequence ID" value="NZ_CP042913.1"/>
</dbReference>
<dbReference type="OrthoDB" id="272824at2"/>
<dbReference type="EMBL" id="CP042913">
    <property type="protein sequence ID" value="QEG37478.1"/>
    <property type="molecule type" value="Genomic_DNA"/>
</dbReference>
<dbReference type="KEGG" id="bgok:Pr1d_48240"/>
<sequence>MHASQDGEKIGLEFSLQRPVQHDVDRIPKSRDQEGNVIYPEMDADGDHVHFEMVPMGGEAILWLTVRRGVTPELASSSLRKIANLIDRHGQDLLNLLEGKEGSFDELGEMVAGPLKLDYDEHGDLIFPEQTESAQSKSIR</sequence>
<name>A0A5B9QEP0_9BACT</name>
<dbReference type="AlphaFoldDB" id="A0A5B9QEP0"/>
<accession>A0A5B9QEP0</accession>
<organism evidence="1 2">
    <name type="scientific">Bythopirellula goksoeyrii</name>
    <dbReference type="NCBI Taxonomy" id="1400387"/>
    <lineage>
        <taxon>Bacteria</taxon>
        <taxon>Pseudomonadati</taxon>
        <taxon>Planctomycetota</taxon>
        <taxon>Planctomycetia</taxon>
        <taxon>Pirellulales</taxon>
        <taxon>Lacipirellulaceae</taxon>
        <taxon>Bythopirellula</taxon>
    </lineage>
</organism>
<keyword evidence="2" id="KW-1185">Reference proteome</keyword>
<dbReference type="Proteomes" id="UP000323917">
    <property type="component" value="Chromosome"/>
</dbReference>
<proteinExistence type="predicted"/>
<evidence type="ECO:0000313" key="2">
    <source>
        <dbReference type="Proteomes" id="UP000323917"/>
    </source>
</evidence>
<evidence type="ECO:0000313" key="1">
    <source>
        <dbReference type="EMBL" id="QEG37478.1"/>
    </source>
</evidence>
<gene>
    <name evidence="1" type="ORF">Pr1d_48240</name>
</gene>
<reference evidence="1 2" key="1">
    <citation type="submission" date="2019-08" db="EMBL/GenBank/DDBJ databases">
        <title>Deep-cultivation of Planctomycetes and their phenomic and genomic characterization uncovers novel biology.</title>
        <authorList>
            <person name="Wiegand S."/>
            <person name="Jogler M."/>
            <person name="Boedeker C."/>
            <person name="Pinto D."/>
            <person name="Vollmers J."/>
            <person name="Rivas-Marin E."/>
            <person name="Kohn T."/>
            <person name="Peeters S.H."/>
            <person name="Heuer A."/>
            <person name="Rast P."/>
            <person name="Oberbeckmann S."/>
            <person name="Bunk B."/>
            <person name="Jeske O."/>
            <person name="Meyerdierks A."/>
            <person name="Storesund J.E."/>
            <person name="Kallscheuer N."/>
            <person name="Luecker S."/>
            <person name="Lage O.M."/>
            <person name="Pohl T."/>
            <person name="Merkel B.J."/>
            <person name="Hornburger P."/>
            <person name="Mueller R.-W."/>
            <person name="Bruemmer F."/>
            <person name="Labrenz M."/>
            <person name="Spormann A.M."/>
            <person name="Op den Camp H."/>
            <person name="Overmann J."/>
            <person name="Amann R."/>
            <person name="Jetten M.S.M."/>
            <person name="Mascher T."/>
            <person name="Medema M.H."/>
            <person name="Devos D.P."/>
            <person name="Kaster A.-K."/>
            <person name="Ovreas L."/>
            <person name="Rohde M."/>
            <person name="Galperin M.Y."/>
            <person name="Jogler C."/>
        </authorList>
    </citation>
    <scope>NUCLEOTIDE SEQUENCE [LARGE SCALE GENOMIC DNA]</scope>
    <source>
        <strain evidence="1 2">Pr1d</strain>
    </source>
</reference>